<proteinExistence type="predicted"/>
<dbReference type="PROSITE" id="PS01124">
    <property type="entry name" value="HTH_ARAC_FAMILY_2"/>
    <property type="match status" value="1"/>
</dbReference>
<dbReference type="OrthoDB" id="2666928at2"/>
<dbReference type="PANTHER" id="PTHR43280:SF32">
    <property type="entry name" value="TRANSCRIPTIONAL REGULATORY PROTEIN"/>
    <property type="match status" value="1"/>
</dbReference>
<evidence type="ECO:0000259" key="4">
    <source>
        <dbReference type="PROSITE" id="PS01124"/>
    </source>
</evidence>
<sequence>MKEAIAVYTKIPNVTDIKIEPFDVNKRYTKPHRHNKYIELVYFKAGSGFHYVDSVAYKIEPPIVFGISNNEVHHWEIDTVPEGFVIIVKDGFLEKTIDKHINQQLYRLNKEQVIKVQPDESIDKLFEVLCLEMKQHSIQKEVVEGSLKALLGKIIGYSNRVECMVEIDKAVHFEELLLQELRNDVAFYADLMSINVAQLNAICKKSFSKTASQVITTHIIQESKRQLLYTDRTISEIGYSLDFKDVSHFVKYFKRHTAITPLTFKQNGILV</sequence>
<keyword evidence="1" id="KW-0805">Transcription regulation</keyword>
<evidence type="ECO:0000313" key="5">
    <source>
        <dbReference type="EMBL" id="AWG20422.1"/>
    </source>
</evidence>
<evidence type="ECO:0000256" key="1">
    <source>
        <dbReference type="ARBA" id="ARBA00023015"/>
    </source>
</evidence>
<evidence type="ECO:0000256" key="3">
    <source>
        <dbReference type="ARBA" id="ARBA00023163"/>
    </source>
</evidence>
<organism evidence="5 6">
    <name type="scientific">Flavobacterium faecale</name>
    <dbReference type="NCBI Taxonomy" id="1355330"/>
    <lineage>
        <taxon>Bacteria</taxon>
        <taxon>Pseudomonadati</taxon>
        <taxon>Bacteroidota</taxon>
        <taxon>Flavobacteriia</taxon>
        <taxon>Flavobacteriales</taxon>
        <taxon>Flavobacteriaceae</taxon>
        <taxon>Flavobacterium</taxon>
    </lineage>
</organism>
<evidence type="ECO:0000256" key="2">
    <source>
        <dbReference type="ARBA" id="ARBA00023125"/>
    </source>
</evidence>
<dbReference type="GO" id="GO:0043565">
    <property type="term" value="F:sequence-specific DNA binding"/>
    <property type="evidence" value="ECO:0007669"/>
    <property type="project" value="InterPro"/>
</dbReference>
<dbReference type="KEGG" id="ffa:FFWV33_02195"/>
<dbReference type="AlphaFoldDB" id="A0A2S1L9M2"/>
<accession>A0A2S1L9M2</accession>
<dbReference type="GO" id="GO:0003700">
    <property type="term" value="F:DNA-binding transcription factor activity"/>
    <property type="evidence" value="ECO:0007669"/>
    <property type="project" value="InterPro"/>
</dbReference>
<dbReference type="Gene3D" id="1.10.10.60">
    <property type="entry name" value="Homeodomain-like"/>
    <property type="match status" value="1"/>
</dbReference>
<keyword evidence="2" id="KW-0238">DNA-binding</keyword>
<keyword evidence="3" id="KW-0804">Transcription</keyword>
<evidence type="ECO:0000313" key="6">
    <source>
        <dbReference type="Proteomes" id="UP000244527"/>
    </source>
</evidence>
<dbReference type="InterPro" id="IPR018060">
    <property type="entry name" value="HTH_AraC"/>
</dbReference>
<dbReference type="InterPro" id="IPR014710">
    <property type="entry name" value="RmlC-like_jellyroll"/>
</dbReference>
<keyword evidence="6" id="KW-1185">Reference proteome</keyword>
<dbReference type="EMBL" id="CP020918">
    <property type="protein sequence ID" value="AWG20422.1"/>
    <property type="molecule type" value="Genomic_DNA"/>
</dbReference>
<reference evidence="5 6" key="1">
    <citation type="submission" date="2017-04" db="EMBL/GenBank/DDBJ databases">
        <title>Compelte genome sequence of WV33.</title>
        <authorList>
            <person name="Lee P.C."/>
        </authorList>
    </citation>
    <scope>NUCLEOTIDE SEQUENCE [LARGE SCALE GENOMIC DNA]</scope>
    <source>
        <strain evidence="5 6">WV33</strain>
    </source>
</reference>
<dbReference type="Gene3D" id="2.60.120.10">
    <property type="entry name" value="Jelly Rolls"/>
    <property type="match status" value="1"/>
</dbReference>
<dbReference type="PANTHER" id="PTHR43280">
    <property type="entry name" value="ARAC-FAMILY TRANSCRIPTIONAL REGULATOR"/>
    <property type="match status" value="1"/>
</dbReference>
<name>A0A2S1L9M2_9FLAO</name>
<dbReference type="InterPro" id="IPR009057">
    <property type="entry name" value="Homeodomain-like_sf"/>
</dbReference>
<dbReference type="Pfam" id="PF12833">
    <property type="entry name" value="HTH_18"/>
    <property type="match status" value="1"/>
</dbReference>
<gene>
    <name evidence="5" type="ORF">FFWV33_02195</name>
</gene>
<protein>
    <submittedName>
        <fullName evidence="5">AraC family transcriptional regulator</fullName>
    </submittedName>
</protein>
<dbReference type="RefSeq" id="WP_108739384.1">
    <property type="nucleotide sequence ID" value="NZ_CP020918.1"/>
</dbReference>
<dbReference type="SMART" id="SM00342">
    <property type="entry name" value="HTH_ARAC"/>
    <property type="match status" value="1"/>
</dbReference>
<dbReference type="Proteomes" id="UP000244527">
    <property type="component" value="Chromosome"/>
</dbReference>
<dbReference type="SUPFAM" id="SSF46689">
    <property type="entry name" value="Homeodomain-like"/>
    <property type="match status" value="1"/>
</dbReference>
<feature type="domain" description="HTH araC/xylS-type" evidence="4">
    <location>
        <begin position="168"/>
        <end position="267"/>
    </location>
</feature>